<dbReference type="PANTHER" id="PTHR46200:SF1">
    <property type="entry name" value="GATOR COMPLEX PROTEIN WDR24"/>
    <property type="match status" value="1"/>
</dbReference>
<dbReference type="SMART" id="SM00320">
    <property type="entry name" value="WD40"/>
    <property type="match status" value="5"/>
</dbReference>
<dbReference type="OrthoDB" id="60955at2759"/>
<dbReference type="InterPro" id="IPR037590">
    <property type="entry name" value="WDR24"/>
</dbReference>
<gene>
    <name evidence="8" type="ORF">SPI_08338</name>
</gene>
<evidence type="ECO:0000256" key="6">
    <source>
        <dbReference type="PROSITE-ProRule" id="PRU00221"/>
    </source>
</evidence>
<dbReference type="InterPro" id="IPR015943">
    <property type="entry name" value="WD40/YVTN_repeat-like_dom_sf"/>
</dbReference>
<feature type="region of interest" description="Disordered" evidence="7">
    <location>
        <begin position="1209"/>
        <end position="1229"/>
    </location>
</feature>
<dbReference type="Proteomes" id="UP000076874">
    <property type="component" value="Unassembled WGS sequence"/>
</dbReference>
<sequence length="1479" mass="161057">MRKLLSKPAGSSFDTTLSDSSNAPIPLLYQPNGPQEAEYQAGVPIAALDKSPDGHSAVLASRHVLKTVRLDGLDIRDTFDLRALILAQSSVSIVYQLSIRDVKWGTGRNDTSIYTACLTGNIFQYDLARLGARVYGGGTPTVDFVQTQEDARQINTLDINPHKNAYLLSGSQDGVVRCFDTRTLVPSRYGPTFRAMQAFKCNGDVRHVQWSPKQGFYFACCTEQGVIMKWDIRKASAPVLRIAGHEKACSSLSWHPDGEHLISGGVDKKCHVWDMSKDGYKRQKPKWSIHTPASVAVVAWRRGQWSATCQGLRAAQVAVSYDVSGPKKAGINAVHIWDLARPTMPYKTIERFSSSPSAMLWKDQEFLWTAGEDGLFCQNDVAFSPRSIDRIPVSTLSFSSCGDVLSFVDDRPPPPRRPRVLASVHKDLSSATAAAAAAVSSSSYGSDPSTPTLIMSRSDSEDDVVHGFLKPRRRVGFRKRRASSVQPLSATPPSESPAGSNSLDITLDQALQASLMFRPQQTMAIGHVPSAAHKATYGYLARQYLHVLEDTLPAFVGEGGMVVPLPDRVATILDSYARAAENVSQFRLAQVWRILAFAMDLLFQKRAQYHQEKRSELVQRQPASDVLKQPSRDRDQENDILYGNSFSTTLESESTNGEDTSFPGDSPQTSRARPVRSLLTEEIESTSNVPTPLVRPVPNRAYMGESLRGYGSGFDNVRHPSYDASDGLDMHADVDDFRLPPAKYHQNQLSQQPRRRHLNSIPISETSHDSGATQLSSMEGYDFYDTEAIVHAIDVPGATSRPSIAASAVPFSGTQDSQNSPLSPPRAQFYRQDSSESAAGRIFDISQASGNDLEPPDGRVAGVSRYGAGSQRDRNPLQTTVGRSKSHDNLQRVLERRETYQSSGRGRHDEKLGSSVGSSRLVRLNRALLSLDWSGSDLTATLPGITKDTYYRTTSQDTASSTTSYHQGSPFAEDAPARGSRKKSVSSKRPALHRDASSRLEASVIHSSRPEMPADGGTLPNRVTDRDYLPWQHDPPYPFTAQEDETSSGLAASAALNPYVILSRALSFETRTSPLNASAMVLLLQPLVPKDVIDPLQAKAILQQHHSRLMRMQLFLEAALLRKLCVQGWPGGADLSTWGATYPAIIAPANQGVSASYLCSQCKKPLEKPESGGDPTTAANAQSPFWQCERCRAVMAPCAVCGHRDLSMSPPQSHEDELGPRRHGYSSPSSAASPVLSTWWYCAGCGHGGHLTCIEGWHASAAERFFVADGESSPVLGSPTAHGHDSPIDNNFDNLREGRELSDGCCPLDGCGHECLPMPKRTDLATARGEEPAPAVLDASGAGSKASPLPLMSDSAAERDQALEREQQDQDDRERNQEYHYDLNGYSNSGGSGSGAGNGPGESGELSGELSVRADGHEAKQSRAVDVVRESLVFGGDAERMLSASPTRIPLGESRERERRKSVKFARPEDRSRSGSTVP</sequence>
<dbReference type="PROSITE" id="PS50294">
    <property type="entry name" value="WD_REPEATS_REGION"/>
    <property type="match status" value="1"/>
</dbReference>
<dbReference type="GO" id="GO:0061700">
    <property type="term" value="C:GATOR2 complex"/>
    <property type="evidence" value="ECO:0007669"/>
    <property type="project" value="TreeGrafter"/>
</dbReference>
<dbReference type="InterPro" id="IPR001680">
    <property type="entry name" value="WD40_rpt"/>
</dbReference>
<dbReference type="PROSITE" id="PS50082">
    <property type="entry name" value="WD_REPEATS_2"/>
    <property type="match status" value="1"/>
</dbReference>
<feature type="region of interest" description="Disordered" evidence="7">
    <location>
        <begin position="613"/>
        <end position="673"/>
    </location>
</feature>
<feature type="compositionally biased region" description="Polar residues" evidence="7">
    <location>
        <begin position="812"/>
        <end position="821"/>
    </location>
</feature>
<evidence type="ECO:0000256" key="2">
    <source>
        <dbReference type="ARBA" id="ARBA00022723"/>
    </source>
</evidence>
<keyword evidence="9" id="KW-1185">Reference proteome</keyword>
<evidence type="ECO:0000256" key="4">
    <source>
        <dbReference type="ARBA" id="ARBA00022771"/>
    </source>
</evidence>
<dbReference type="STRING" id="1081102.A0A167N843"/>
<name>A0A167N843_9HYPO</name>
<proteinExistence type="predicted"/>
<dbReference type="Gene3D" id="2.130.10.10">
    <property type="entry name" value="YVTN repeat-like/Quinoprotein amine dehydrogenase"/>
    <property type="match status" value="1"/>
</dbReference>
<keyword evidence="1 6" id="KW-0853">WD repeat</keyword>
<accession>A0A167N843</accession>
<keyword evidence="4" id="KW-0863">Zinc-finger</keyword>
<dbReference type="EMBL" id="AZHD01000020">
    <property type="protein sequence ID" value="OAA55243.1"/>
    <property type="molecule type" value="Genomic_DNA"/>
</dbReference>
<keyword evidence="2" id="KW-0479">Metal-binding</keyword>
<organism evidence="8 9">
    <name type="scientific">Niveomyces insectorum RCEF 264</name>
    <dbReference type="NCBI Taxonomy" id="1081102"/>
    <lineage>
        <taxon>Eukaryota</taxon>
        <taxon>Fungi</taxon>
        <taxon>Dikarya</taxon>
        <taxon>Ascomycota</taxon>
        <taxon>Pezizomycotina</taxon>
        <taxon>Sordariomycetes</taxon>
        <taxon>Hypocreomycetidae</taxon>
        <taxon>Hypocreales</taxon>
        <taxon>Cordycipitaceae</taxon>
        <taxon>Niveomyces</taxon>
    </lineage>
</organism>
<dbReference type="GO" id="GO:0008270">
    <property type="term" value="F:zinc ion binding"/>
    <property type="evidence" value="ECO:0007669"/>
    <property type="project" value="UniProtKB-KW"/>
</dbReference>
<dbReference type="InterPro" id="IPR019775">
    <property type="entry name" value="WD40_repeat_CS"/>
</dbReference>
<dbReference type="SUPFAM" id="SSF50978">
    <property type="entry name" value="WD40 repeat-like"/>
    <property type="match status" value="1"/>
</dbReference>
<feature type="region of interest" description="Disordered" evidence="7">
    <location>
        <begin position="957"/>
        <end position="1020"/>
    </location>
</feature>
<dbReference type="GO" id="GO:1904263">
    <property type="term" value="P:positive regulation of TORC1 signaling"/>
    <property type="evidence" value="ECO:0007669"/>
    <property type="project" value="TreeGrafter"/>
</dbReference>
<reference evidence="8 9" key="1">
    <citation type="journal article" date="2016" name="Genome Biol. Evol.">
        <title>Divergent and convergent evolution of fungal pathogenicity.</title>
        <authorList>
            <person name="Shang Y."/>
            <person name="Xiao G."/>
            <person name="Zheng P."/>
            <person name="Cen K."/>
            <person name="Zhan S."/>
            <person name="Wang C."/>
        </authorList>
    </citation>
    <scope>NUCLEOTIDE SEQUENCE [LARGE SCALE GENOMIC DNA]</scope>
    <source>
        <strain evidence="8 9">RCEF 264</strain>
    </source>
</reference>
<feature type="region of interest" description="Disordered" evidence="7">
    <location>
        <begin position="809"/>
        <end position="890"/>
    </location>
</feature>
<evidence type="ECO:0000256" key="3">
    <source>
        <dbReference type="ARBA" id="ARBA00022737"/>
    </source>
</evidence>
<feature type="compositionally biased region" description="Polar residues" evidence="7">
    <location>
        <begin position="483"/>
        <end position="502"/>
    </location>
</feature>
<feature type="region of interest" description="Disordered" evidence="7">
    <location>
        <begin position="477"/>
        <end position="502"/>
    </location>
</feature>
<dbReference type="GO" id="GO:0005774">
    <property type="term" value="C:vacuolar membrane"/>
    <property type="evidence" value="ECO:0007669"/>
    <property type="project" value="TreeGrafter"/>
</dbReference>
<evidence type="ECO:0000256" key="7">
    <source>
        <dbReference type="SAM" id="MobiDB-lite"/>
    </source>
</evidence>
<comment type="caution">
    <text evidence="8">The sequence shown here is derived from an EMBL/GenBank/DDBJ whole genome shotgun (WGS) entry which is preliminary data.</text>
</comment>
<feature type="compositionally biased region" description="Gly residues" evidence="7">
    <location>
        <begin position="1388"/>
        <end position="1402"/>
    </location>
</feature>
<protein>
    <submittedName>
        <fullName evidence="8">WD repeat protein</fullName>
    </submittedName>
</protein>
<feature type="region of interest" description="Disordered" evidence="7">
    <location>
        <begin position="1326"/>
        <end position="1479"/>
    </location>
</feature>
<feature type="compositionally biased region" description="Polar residues" evidence="7">
    <location>
        <begin position="644"/>
        <end position="659"/>
    </location>
</feature>
<dbReference type="GO" id="GO:0005829">
    <property type="term" value="C:cytosol"/>
    <property type="evidence" value="ECO:0007669"/>
    <property type="project" value="TreeGrafter"/>
</dbReference>
<evidence type="ECO:0000313" key="8">
    <source>
        <dbReference type="EMBL" id="OAA55243.1"/>
    </source>
</evidence>
<dbReference type="PANTHER" id="PTHR46200">
    <property type="entry name" value="GATOR COMPLEX PROTEIN WDR24"/>
    <property type="match status" value="1"/>
</dbReference>
<evidence type="ECO:0000256" key="5">
    <source>
        <dbReference type="ARBA" id="ARBA00022833"/>
    </source>
</evidence>
<dbReference type="PROSITE" id="PS00678">
    <property type="entry name" value="WD_REPEATS_1"/>
    <property type="match status" value="1"/>
</dbReference>
<dbReference type="Pfam" id="PF00400">
    <property type="entry name" value="WD40"/>
    <property type="match status" value="1"/>
</dbReference>
<keyword evidence="3" id="KW-0677">Repeat</keyword>
<keyword evidence="5" id="KW-0862">Zinc</keyword>
<evidence type="ECO:0000313" key="9">
    <source>
        <dbReference type="Proteomes" id="UP000076874"/>
    </source>
</evidence>
<feature type="compositionally biased region" description="Basic and acidic residues" evidence="7">
    <location>
        <begin position="1356"/>
        <end position="1381"/>
    </location>
</feature>
<feature type="repeat" description="WD" evidence="6">
    <location>
        <begin position="242"/>
        <end position="283"/>
    </location>
</feature>
<dbReference type="GO" id="GO:0016239">
    <property type="term" value="P:positive regulation of macroautophagy"/>
    <property type="evidence" value="ECO:0007669"/>
    <property type="project" value="TreeGrafter"/>
</dbReference>
<feature type="region of interest" description="Disordered" evidence="7">
    <location>
        <begin position="897"/>
        <end position="916"/>
    </location>
</feature>
<dbReference type="InterPro" id="IPR036322">
    <property type="entry name" value="WD40_repeat_dom_sf"/>
</dbReference>
<feature type="compositionally biased region" description="Basic and acidic residues" evidence="7">
    <location>
        <begin position="1412"/>
        <end position="1429"/>
    </location>
</feature>
<evidence type="ECO:0000256" key="1">
    <source>
        <dbReference type="ARBA" id="ARBA00022574"/>
    </source>
</evidence>